<dbReference type="AlphaFoldDB" id="A0A1I1V025"/>
<feature type="binding site" evidence="7 9">
    <location>
        <position position="217"/>
    </location>
    <ligand>
        <name>substrate</name>
    </ligand>
</feature>
<dbReference type="SUPFAM" id="SSF51366">
    <property type="entry name" value="Ribulose-phoshate binding barrel"/>
    <property type="match status" value="1"/>
</dbReference>
<dbReference type="Proteomes" id="UP000199400">
    <property type="component" value="Unassembled WGS sequence"/>
</dbReference>
<dbReference type="GO" id="GO:0006207">
    <property type="term" value="P:'de novo' pyrimidine nucleobase biosynthetic process"/>
    <property type="evidence" value="ECO:0007669"/>
    <property type="project" value="InterPro"/>
</dbReference>
<dbReference type="EC" id="4.1.1.23" evidence="7"/>
<evidence type="ECO:0000256" key="3">
    <source>
        <dbReference type="ARBA" id="ARBA00022793"/>
    </source>
</evidence>
<name>A0A1I1V025_9BACT</name>
<organism evidence="12 13">
    <name type="scientific">Nannocystis exedens</name>
    <dbReference type="NCBI Taxonomy" id="54"/>
    <lineage>
        <taxon>Bacteria</taxon>
        <taxon>Pseudomonadati</taxon>
        <taxon>Myxococcota</taxon>
        <taxon>Polyangia</taxon>
        <taxon>Nannocystales</taxon>
        <taxon>Nannocystaceae</taxon>
        <taxon>Nannocystis</taxon>
    </lineage>
</organism>
<dbReference type="InterPro" id="IPR018089">
    <property type="entry name" value="OMPdecase_AS"/>
</dbReference>
<dbReference type="RefSeq" id="WP_245913802.1">
    <property type="nucleotide sequence ID" value="NZ_FOMX01000004.1"/>
</dbReference>
<dbReference type="Pfam" id="PF00215">
    <property type="entry name" value="OMPdecase"/>
    <property type="match status" value="1"/>
</dbReference>
<comment type="subunit">
    <text evidence="7">Homodimer.</text>
</comment>
<dbReference type="NCBIfam" id="TIGR01740">
    <property type="entry name" value="pyrF"/>
    <property type="match status" value="1"/>
</dbReference>
<feature type="binding site" evidence="7 9">
    <location>
        <position position="20"/>
    </location>
    <ligand>
        <name>substrate</name>
    </ligand>
</feature>
<evidence type="ECO:0000256" key="9">
    <source>
        <dbReference type="PIRSR" id="PIRSR614732-2"/>
    </source>
</evidence>
<dbReference type="PANTHER" id="PTHR32119:SF2">
    <property type="entry name" value="OROTIDINE 5'-PHOSPHATE DECARBOXYLASE"/>
    <property type="match status" value="1"/>
</dbReference>
<evidence type="ECO:0000256" key="5">
    <source>
        <dbReference type="ARBA" id="ARBA00023239"/>
    </source>
</evidence>
<evidence type="ECO:0000256" key="2">
    <source>
        <dbReference type="ARBA" id="ARBA00004861"/>
    </source>
</evidence>
<keyword evidence="4 7" id="KW-0665">Pyrimidine biosynthesis</keyword>
<dbReference type="InterPro" id="IPR047596">
    <property type="entry name" value="OMPdecase_bac"/>
</dbReference>
<dbReference type="UniPathway" id="UPA00070">
    <property type="reaction ID" value="UER00120"/>
</dbReference>
<proteinExistence type="inferred from homology"/>
<keyword evidence="13" id="KW-1185">Reference proteome</keyword>
<evidence type="ECO:0000256" key="7">
    <source>
        <dbReference type="HAMAP-Rule" id="MF_01200"/>
    </source>
</evidence>
<keyword evidence="3 7" id="KW-0210">Decarboxylase</keyword>
<dbReference type="GO" id="GO:0004590">
    <property type="term" value="F:orotidine-5'-phosphate decarboxylase activity"/>
    <property type="evidence" value="ECO:0007669"/>
    <property type="project" value="UniProtKB-UniRule"/>
</dbReference>
<evidence type="ECO:0000256" key="10">
    <source>
        <dbReference type="RuleBase" id="RU000512"/>
    </source>
</evidence>
<evidence type="ECO:0000256" key="1">
    <source>
        <dbReference type="ARBA" id="ARBA00002356"/>
    </source>
</evidence>
<sequence length="243" mass="24581">MPLHLASESEMRRRLIVALDVPDARAAVAAAQTLKGHVGMLKVGLELFVAEGPEVVRRLRGEVPELEIFLDLKLHDIPNTMCGAIRSARSLGCRFITVHAGSGLAHLKACVAEAGAELGVLAVTVLTSQDAAACAEAGHTRAPAELVVMRAALARAAGCAGVVCSGQELAGVRSAAPGIACVVPGIRPAGAEVGDQKRVMTPGQAVADGAAYLVVGRPILGAPDPAAAADAIVADMLAGAEAN</sequence>
<dbReference type="EMBL" id="FOMX01000004">
    <property type="protein sequence ID" value="SFD76155.1"/>
    <property type="molecule type" value="Genomic_DNA"/>
</dbReference>
<dbReference type="Gene3D" id="3.20.20.70">
    <property type="entry name" value="Aldolase class I"/>
    <property type="match status" value="1"/>
</dbReference>
<feature type="binding site" evidence="7 9">
    <location>
        <position position="127"/>
    </location>
    <ligand>
        <name>substrate</name>
    </ligand>
</feature>
<dbReference type="CDD" id="cd04725">
    <property type="entry name" value="OMP_decarboxylase_like"/>
    <property type="match status" value="1"/>
</dbReference>
<dbReference type="GO" id="GO:0005829">
    <property type="term" value="C:cytosol"/>
    <property type="evidence" value="ECO:0007669"/>
    <property type="project" value="TreeGrafter"/>
</dbReference>
<feature type="active site" description="For OMPdecase activity" evidence="8">
    <location>
        <position position="73"/>
    </location>
</feature>
<feature type="binding site" evidence="7 9">
    <location>
        <position position="187"/>
    </location>
    <ligand>
        <name>substrate</name>
    </ligand>
</feature>
<evidence type="ECO:0000256" key="6">
    <source>
        <dbReference type="ARBA" id="ARBA00049157"/>
    </source>
</evidence>
<feature type="active site" description="For OMPdecase activity" evidence="8">
    <location>
        <position position="71"/>
    </location>
</feature>
<dbReference type="PANTHER" id="PTHR32119">
    <property type="entry name" value="OROTIDINE 5'-PHOSPHATE DECARBOXYLASE"/>
    <property type="match status" value="1"/>
</dbReference>
<dbReference type="HAMAP" id="MF_01200_B">
    <property type="entry name" value="OMPdecase_type1_B"/>
    <property type="match status" value="1"/>
</dbReference>
<dbReference type="NCBIfam" id="NF001273">
    <property type="entry name" value="PRK00230.1"/>
    <property type="match status" value="1"/>
</dbReference>
<dbReference type="InterPro" id="IPR001754">
    <property type="entry name" value="OMPdeCOase_dom"/>
</dbReference>
<dbReference type="InterPro" id="IPR014732">
    <property type="entry name" value="OMPdecase"/>
</dbReference>
<dbReference type="STRING" id="54.SAMN02745121_01431"/>
<dbReference type="GO" id="GO:0044205">
    <property type="term" value="P:'de novo' UMP biosynthetic process"/>
    <property type="evidence" value="ECO:0007669"/>
    <property type="project" value="UniProtKB-UniRule"/>
</dbReference>
<dbReference type="InterPro" id="IPR011060">
    <property type="entry name" value="RibuloseP-bd_barrel"/>
</dbReference>
<accession>A0A1I1V025</accession>
<feature type="domain" description="Orotidine 5'-phosphate decarboxylase" evidence="11">
    <location>
        <begin position="14"/>
        <end position="232"/>
    </location>
</feature>
<evidence type="ECO:0000313" key="12">
    <source>
        <dbReference type="EMBL" id="SFD76155.1"/>
    </source>
</evidence>
<dbReference type="PROSITE" id="PS00156">
    <property type="entry name" value="OMPDECASE"/>
    <property type="match status" value="1"/>
</dbReference>
<comment type="pathway">
    <text evidence="2 7 10">Pyrimidine metabolism; UMP biosynthesis via de novo pathway; UMP from orotate: step 2/2.</text>
</comment>
<feature type="binding site" evidence="7 9">
    <location>
        <position position="42"/>
    </location>
    <ligand>
        <name>substrate</name>
    </ligand>
</feature>
<reference evidence="13" key="1">
    <citation type="submission" date="2016-10" db="EMBL/GenBank/DDBJ databases">
        <authorList>
            <person name="Varghese N."/>
            <person name="Submissions S."/>
        </authorList>
    </citation>
    <scope>NUCLEOTIDE SEQUENCE [LARGE SCALE GENOMIC DNA]</scope>
    <source>
        <strain evidence="13">ATCC 25963</strain>
    </source>
</reference>
<feature type="active site" description="Proton donor" evidence="7">
    <location>
        <position position="73"/>
    </location>
</feature>
<feature type="binding site" evidence="7">
    <location>
        <begin position="71"/>
        <end position="80"/>
    </location>
    <ligand>
        <name>substrate</name>
    </ligand>
</feature>
<evidence type="ECO:0000313" key="13">
    <source>
        <dbReference type="Proteomes" id="UP000199400"/>
    </source>
</evidence>
<dbReference type="SMART" id="SM00934">
    <property type="entry name" value="OMPdecase"/>
    <property type="match status" value="1"/>
</dbReference>
<evidence type="ECO:0000256" key="8">
    <source>
        <dbReference type="PIRSR" id="PIRSR614732-1"/>
    </source>
</evidence>
<comment type="similarity">
    <text evidence="7">Belongs to the OMP decarboxylase family. Type 1 subfamily.</text>
</comment>
<comment type="catalytic activity">
    <reaction evidence="6 7 10">
        <text>orotidine 5'-phosphate + H(+) = UMP + CO2</text>
        <dbReference type="Rhea" id="RHEA:11596"/>
        <dbReference type="ChEBI" id="CHEBI:15378"/>
        <dbReference type="ChEBI" id="CHEBI:16526"/>
        <dbReference type="ChEBI" id="CHEBI:57538"/>
        <dbReference type="ChEBI" id="CHEBI:57865"/>
        <dbReference type="EC" id="4.1.1.23"/>
    </reaction>
</comment>
<comment type="function">
    <text evidence="1 7">Catalyzes the decarboxylation of orotidine 5'-monophosphate (OMP) to uridine 5'-monophosphate (UMP).</text>
</comment>
<feature type="binding site" evidence="7 9">
    <location>
        <position position="216"/>
    </location>
    <ligand>
        <name>substrate</name>
    </ligand>
</feature>
<feature type="active site" description="For OMPdecase activity" evidence="8">
    <location>
        <position position="76"/>
    </location>
</feature>
<keyword evidence="5 7" id="KW-0456">Lyase</keyword>
<feature type="binding site" evidence="7 9">
    <location>
        <position position="196"/>
    </location>
    <ligand>
        <name>substrate</name>
    </ligand>
</feature>
<evidence type="ECO:0000256" key="4">
    <source>
        <dbReference type="ARBA" id="ARBA00022975"/>
    </source>
</evidence>
<protein>
    <recommendedName>
        <fullName evidence="7">Orotidine 5'-phosphate decarboxylase</fullName>
        <ecNumber evidence="7">4.1.1.23</ecNumber>
    </recommendedName>
    <alternativeName>
        <fullName evidence="7">OMP decarboxylase</fullName>
        <shortName evidence="7">OMPDCase</shortName>
        <shortName evidence="7">OMPdecase</shortName>
    </alternativeName>
</protein>
<evidence type="ECO:0000259" key="11">
    <source>
        <dbReference type="SMART" id="SM00934"/>
    </source>
</evidence>
<dbReference type="InterPro" id="IPR013785">
    <property type="entry name" value="Aldolase_TIM"/>
</dbReference>
<gene>
    <name evidence="7" type="primary">pyrF</name>
    <name evidence="12" type="ORF">SAMN02745121_01431</name>
</gene>